<sequence length="426" mass="46184">MSAIDRLRALPRRFQTGEHAGVTSVCSAHPLVIEAALRHGLARDRDVLIEATCNQVNQDGGYTGMTPADFRRFVERIAAMVGFPLERLVLGGDHLGPNPWKHLAPHEAMSKAETMIEGFAAAGFAKLHLDASMGCAGEPAALDDETVARRAARLAERAEGAVARGGLVPPVYVIGTEVPVPGGATEALDHLVVTGREAVRHTVDVHAKAFAALELDDAFARVIAVVVQPGVEFGHEDIVVYRPHAAADLKGFLVEEPRLVFEAHSTDYQPDDALRRLVGDGFAILKVGPWLTFALRETLYGLSHIADILAPAPGEPSLRDAMEALMLEKPDNWRKYCHGSDAEVAVQRHFSLSDRIRYYWPDAAAQEAVDRLMARLEGRAIPLPLVGQHLGRLAESVAAGRVTPEPRALLLAGIEAVLDRYDRATH</sequence>
<dbReference type="GO" id="GO:0005975">
    <property type="term" value="P:carbohydrate metabolic process"/>
    <property type="evidence" value="ECO:0007669"/>
    <property type="project" value="InterPro"/>
</dbReference>
<reference evidence="2 3" key="1">
    <citation type="submission" date="2020-08" db="EMBL/GenBank/DDBJ databases">
        <title>Genomic Encyclopedia of Type Strains, Phase IV (KMG-IV): sequencing the most valuable type-strain genomes for metagenomic binning, comparative biology and taxonomic classification.</title>
        <authorList>
            <person name="Goeker M."/>
        </authorList>
    </citation>
    <scope>NUCLEOTIDE SEQUENCE [LARGE SCALE GENOMIC DNA]</scope>
    <source>
        <strain evidence="2 3">DSM 25024</strain>
    </source>
</reference>
<dbReference type="NCBIfam" id="TIGR02810">
    <property type="entry name" value="agaZ_gatZ"/>
    <property type="match status" value="1"/>
</dbReference>
<dbReference type="RefSeq" id="WP_090960622.1">
    <property type="nucleotide sequence ID" value="NZ_FOOA01000003.1"/>
</dbReference>
<dbReference type="InterPro" id="IPR013785">
    <property type="entry name" value="Aldolase_TIM"/>
</dbReference>
<dbReference type="PANTHER" id="PTHR32502">
    <property type="entry name" value="N-ACETYLGALACTOSAMINE PERMEASE II COMPONENT-RELATED"/>
    <property type="match status" value="1"/>
</dbReference>
<dbReference type="GO" id="GO:0005886">
    <property type="term" value="C:plasma membrane"/>
    <property type="evidence" value="ECO:0007669"/>
    <property type="project" value="TreeGrafter"/>
</dbReference>
<dbReference type="Proteomes" id="UP000531216">
    <property type="component" value="Unassembled WGS sequence"/>
</dbReference>
<evidence type="ECO:0000313" key="2">
    <source>
        <dbReference type="EMBL" id="MBB3935624.1"/>
    </source>
</evidence>
<dbReference type="EMBL" id="JACIDO010000003">
    <property type="protein sequence ID" value="MBB3935624.1"/>
    <property type="molecule type" value="Genomic_DNA"/>
</dbReference>
<dbReference type="AlphaFoldDB" id="A0A7W6FTW9"/>
<gene>
    <name evidence="2" type="ORF">GGR05_001768</name>
</gene>
<keyword evidence="3" id="KW-1185">Reference proteome</keyword>
<comment type="pathway">
    <text evidence="1">Carbohydrate metabolism.</text>
</comment>
<accession>A0A7W6FTW9</accession>
<dbReference type="InterPro" id="IPR012062">
    <property type="entry name" value="GatZ/KbaZ-like"/>
</dbReference>
<dbReference type="PANTHER" id="PTHR32502:SF2">
    <property type="entry name" value="D-TAGATOSE-1,6-BISPHOSPHATE ALDOLASE SUBUNIT KBAZ"/>
    <property type="match status" value="1"/>
</dbReference>
<dbReference type="Gene3D" id="3.20.20.70">
    <property type="entry name" value="Aldolase class I"/>
    <property type="match status" value="1"/>
</dbReference>
<protein>
    <submittedName>
        <fullName evidence="2">D-tagatose-1,6-bisphosphate aldolase subunit GatZ/KbaZ</fullName>
    </submittedName>
</protein>
<evidence type="ECO:0000313" key="3">
    <source>
        <dbReference type="Proteomes" id="UP000531216"/>
    </source>
</evidence>
<dbReference type="InterPro" id="IPR050303">
    <property type="entry name" value="GatZ_KbaZ_carbometab"/>
</dbReference>
<dbReference type="PIRSF" id="PIRSF009264">
    <property type="entry name" value="TagBP_ald_AgaZ"/>
    <property type="match status" value="1"/>
</dbReference>
<dbReference type="Pfam" id="PF08013">
    <property type="entry name" value="GatZ_KbaZ-like"/>
    <property type="match status" value="1"/>
</dbReference>
<dbReference type="OrthoDB" id="1672942at2"/>
<comment type="caution">
    <text evidence="2">The sequence shown here is derived from an EMBL/GenBank/DDBJ whole genome shotgun (WGS) entry which is preliminary data.</text>
</comment>
<dbReference type="GO" id="GO:0009401">
    <property type="term" value="P:phosphoenolpyruvate-dependent sugar phosphotransferase system"/>
    <property type="evidence" value="ECO:0007669"/>
    <property type="project" value="TreeGrafter"/>
</dbReference>
<evidence type="ECO:0000256" key="1">
    <source>
        <dbReference type="ARBA" id="ARBA00005007"/>
    </source>
</evidence>
<dbReference type="Gene3D" id="1.10.400.20">
    <property type="entry name" value="putative tagatose 6-phosphate kinase domain like"/>
    <property type="match status" value="1"/>
</dbReference>
<dbReference type="SUPFAM" id="SSF51569">
    <property type="entry name" value="Aldolase"/>
    <property type="match status" value="1"/>
</dbReference>
<organism evidence="2 3">
    <name type="scientific">Aureimonas phyllosphaerae</name>
    <dbReference type="NCBI Taxonomy" id="1166078"/>
    <lineage>
        <taxon>Bacteria</taxon>
        <taxon>Pseudomonadati</taxon>
        <taxon>Pseudomonadota</taxon>
        <taxon>Alphaproteobacteria</taxon>
        <taxon>Hyphomicrobiales</taxon>
        <taxon>Aurantimonadaceae</taxon>
        <taxon>Aureimonas</taxon>
    </lineage>
</organism>
<proteinExistence type="predicted"/>
<name>A0A7W6FTW9_9HYPH</name>